<dbReference type="Gene3D" id="3.90.1200.10">
    <property type="match status" value="1"/>
</dbReference>
<dbReference type="PANTHER" id="PTHR21310:SF41">
    <property type="entry name" value="3'-PHOSPHOTRANSFERASE, PUTATIVE-RELATED"/>
    <property type="match status" value="1"/>
</dbReference>
<reference evidence="11" key="1">
    <citation type="journal article" date="2019" name="Int. J. Syst. Evol. Microbiol.">
        <title>The Global Catalogue of Microorganisms (GCM) 10K type strain sequencing project: providing services to taxonomists for standard genome sequencing and annotation.</title>
        <authorList>
            <consortium name="The Broad Institute Genomics Platform"/>
            <consortium name="The Broad Institute Genome Sequencing Center for Infectious Disease"/>
            <person name="Wu L."/>
            <person name="Ma J."/>
        </authorList>
    </citation>
    <scope>NUCLEOTIDE SEQUENCE [LARGE SCALE GENOMIC DNA]</scope>
    <source>
        <strain evidence="11">JCM 17810</strain>
    </source>
</reference>
<dbReference type="SUPFAM" id="SSF56112">
    <property type="entry name" value="Protein kinase-like (PK-like)"/>
    <property type="match status" value="1"/>
</dbReference>
<keyword evidence="11" id="KW-1185">Reference proteome</keyword>
<dbReference type="Gene3D" id="3.30.200.20">
    <property type="entry name" value="Phosphorylase Kinase, domain 1"/>
    <property type="match status" value="1"/>
</dbReference>
<keyword evidence="3 7" id="KW-0547">Nucleotide-binding</keyword>
<evidence type="ECO:0000313" key="10">
    <source>
        <dbReference type="EMBL" id="GAA4424942.1"/>
    </source>
</evidence>
<evidence type="ECO:0000256" key="3">
    <source>
        <dbReference type="ARBA" id="ARBA00022741"/>
    </source>
</evidence>
<evidence type="ECO:0000313" key="11">
    <source>
        <dbReference type="Proteomes" id="UP001500622"/>
    </source>
</evidence>
<keyword evidence="5 7" id="KW-0067">ATP-binding</keyword>
<dbReference type="InterPro" id="IPR002575">
    <property type="entry name" value="Aminoglycoside_PTrfase"/>
</dbReference>
<keyword evidence="6 7" id="KW-0046">Antibiotic resistance</keyword>
<dbReference type="Proteomes" id="UP001500622">
    <property type="component" value="Unassembled WGS sequence"/>
</dbReference>
<dbReference type="InterPro" id="IPR024165">
    <property type="entry name" value="Kan/Strep_kinase"/>
</dbReference>
<evidence type="ECO:0000256" key="6">
    <source>
        <dbReference type="ARBA" id="ARBA00023251"/>
    </source>
</evidence>
<dbReference type="Pfam" id="PF01636">
    <property type="entry name" value="APH"/>
    <property type="match status" value="1"/>
</dbReference>
<evidence type="ECO:0000256" key="5">
    <source>
        <dbReference type="ARBA" id="ARBA00022840"/>
    </source>
</evidence>
<evidence type="ECO:0000259" key="9">
    <source>
        <dbReference type="Pfam" id="PF01636"/>
    </source>
</evidence>
<dbReference type="PANTHER" id="PTHR21310">
    <property type="entry name" value="AMINOGLYCOSIDE PHOSPHOTRANSFERASE-RELATED-RELATED"/>
    <property type="match status" value="1"/>
</dbReference>
<dbReference type="PIRSF" id="PIRSF000706">
    <property type="entry name" value="Kanamycin_kin"/>
    <property type="match status" value="1"/>
</dbReference>
<keyword evidence="4 7" id="KW-0418">Kinase</keyword>
<dbReference type="CDD" id="cd05150">
    <property type="entry name" value="APH"/>
    <property type="match status" value="1"/>
</dbReference>
<dbReference type="EMBL" id="BAABGN010000009">
    <property type="protein sequence ID" value="GAA4424942.1"/>
    <property type="molecule type" value="Genomic_DNA"/>
</dbReference>
<evidence type="ECO:0000256" key="8">
    <source>
        <dbReference type="SAM" id="MobiDB-lite"/>
    </source>
</evidence>
<name>A0ABP8L9K8_9MICO</name>
<evidence type="ECO:0000256" key="1">
    <source>
        <dbReference type="ARBA" id="ARBA00006219"/>
    </source>
</evidence>
<proteinExistence type="inferred from homology"/>
<evidence type="ECO:0000256" key="2">
    <source>
        <dbReference type="ARBA" id="ARBA00022679"/>
    </source>
</evidence>
<accession>A0ABP8L9K8</accession>
<organism evidence="10 11">
    <name type="scientific">Georgenia halophila</name>
    <dbReference type="NCBI Taxonomy" id="620889"/>
    <lineage>
        <taxon>Bacteria</taxon>
        <taxon>Bacillati</taxon>
        <taxon>Actinomycetota</taxon>
        <taxon>Actinomycetes</taxon>
        <taxon>Micrococcales</taxon>
        <taxon>Bogoriellaceae</taxon>
        <taxon>Georgenia</taxon>
    </lineage>
</organism>
<comment type="similarity">
    <text evidence="1 7">Belongs to the aminoglycoside phosphotransferase family.</text>
</comment>
<protein>
    <submittedName>
        <fullName evidence="10">APH(3'') family aminoglycoside O-phosphotransferase</fullName>
    </submittedName>
</protein>
<dbReference type="InterPro" id="IPR011009">
    <property type="entry name" value="Kinase-like_dom_sf"/>
</dbReference>
<feature type="domain" description="Aminoglycoside phosphotransferase" evidence="9">
    <location>
        <begin position="13"/>
        <end position="240"/>
    </location>
</feature>
<dbReference type="RefSeq" id="WP_345216318.1">
    <property type="nucleotide sequence ID" value="NZ_BAABGN010000009.1"/>
</dbReference>
<feature type="compositionally biased region" description="Basic and acidic residues" evidence="8">
    <location>
        <begin position="1"/>
        <end position="11"/>
    </location>
</feature>
<evidence type="ECO:0000256" key="4">
    <source>
        <dbReference type="ARBA" id="ARBA00022777"/>
    </source>
</evidence>
<gene>
    <name evidence="10" type="ORF">GCM10023169_22090</name>
</gene>
<dbReference type="InterPro" id="IPR051678">
    <property type="entry name" value="AGP_Transferase"/>
</dbReference>
<feature type="region of interest" description="Disordered" evidence="8">
    <location>
        <begin position="1"/>
        <end position="24"/>
    </location>
</feature>
<evidence type="ECO:0000256" key="7">
    <source>
        <dbReference type="PIRNR" id="PIRNR000706"/>
    </source>
</evidence>
<sequence length="261" mass="28818">MSAGRERRFDDWEPVTLGDSGTEVRRSKDGNTYVKIARTPTQAAELRDERDRLAWLATTAEVIAARVLDWFETTEGGSLVASAVQGVPASSVPVERADRAASTIVDFLDVLHALPTAECPFDRRLTATLALARENLDAGRVDEDDFDDERRGWSAHDVLDTLLEERDRAARLEPEDMAVCHGDLSLPNVVLDPVTLVVTGIVDVGRLGVADRHLDLALLTRSMAAVDLNPSYGRTIAEAVTERTEADPWRLGYYRALDEMF</sequence>
<keyword evidence="2 7" id="KW-0808">Transferase</keyword>
<comment type="caution">
    <text evidence="10">The sequence shown here is derived from an EMBL/GenBank/DDBJ whole genome shotgun (WGS) entry which is preliminary data.</text>
</comment>